<evidence type="ECO:0000313" key="6">
    <source>
        <dbReference type="EMBL" id="MDS9992050.1"/>
    </source>
</evidence>
<dbReference type="SMART" id="SM00869">
    <property type="entry name" value="Autotransporter"/>
    <property type="match status" value="1"/>
</dbReference>
<dbReference type="PANTHER" id="PTHR45648:SF22">
    <property type="entry name" value="GDSL LIPASE_ACYLHYDROLASE FAMILY PROTEIN (AFU_ORTHOLOGUE AFUA_4G14700)"/>
    <property type="match status" value="1"/>
</dbReference>
<dbReference type="InterPro" id="IPR036514">
    <property type="entry name" value="SGNH_hydro_sf"/>
</dbReference>
<dbReference type="SUPFAM" id="SSF103515">
    <property type="entry name" value="Autotransporter"/>
    <property type="match status" value="1"/>
</dbReference>
<dbReference type="PROSITE" id="PS51208">
    <property type="entry name" value="AUTOTRANSPORTER"/>
    <property type="match status" value="1"/>
</dbReference>
<feature type="chain" id="PRO_5045763788" evidence="4">
    <location>
        <begin position="26"/>
        <end position="607"/>
    </location>
</feature>
<dbReference type="InterPro" id="IPR036709">
    <property type="entry name" value="Autotransporte_beta_dom_sf"/>
</dbReference>
<comment type="similarity">
    <text evidence="1">Belongs to the 'GDSL' lipolytic enzyme family.</text>
</comment>
<gene>
    <name evidence="6" type="ORF">PNQ69_04660</name>
</gene>
<reference evidence="6 7" key="1">
    <citation type="submission" date="2023-01" db="EMBL/GenBank/DDBJ databases">
        <title>Xanthomonas hawaiianensis sp. nov. isolated from Araceae family in Hawaii.</title>
        <authorList>
            <person name="Chunag S.-C."/>
            <person name="Dobhal S."/>
            <person name="Alvarez A."/>
            <person name="Arif M."/>
        </authorList>
    </citation>
    <scope>NUCLEOTIDE SEQUENCE [LARGE SCALE GENOMIC DNA]</scope>
    <source>
        <strain evidence="6 7">A2111</strain>
    </source>
</reference>
<dbReference type="InterPro" id="IPR051058">
    <property type="entry name" value="GDSL_Est/Lipase"/>
</dbReference>
<name>A0ABU2I1M7_9XANT</name>
<dbReference type="Gene3D" id="2.40.128.130">
    <property type="entry name" value="Autotransporter beta-domain"/>
    <property type="match status" value="1"/>
</dbReference>
<keyword evidence="7" id="KW-1185">Reference proteome</keyword>
<dbReference type="PIRSF" id="PIRSF037375">
    <property type="entry name" value="Autotrns_EstA"/>
    <property type="match status" value="1"/>
</dbReference>
<evidence type="ECO:0000313" key="7">
    <source>
        <dbReference type="Proteomes" id="UP001260534"/>
    </source>
</evidence>
<evidence type="ECO:0000256" key="2">
    <source>
        <dbReference type="ARBA" id="ARBA00022729"/>
    </source>
</evidence>
<dbReference type="Pfam" id="PF03797">
    <property type="entry name" value="Autotransporter"/>
    <property type="match status" value="1"/>
</dbReference>
<dbReference type="PANTHER" id="PTHR45648">
    <property type="entry name" value="GDSL LIPASE/ACYLHYDROLASE FAMILY PROTEIN (AFU_ORTHOLOGUE AFUA_4G14700)"/>
    <property type="match status" value="1"/>
</dbReference>
<dbReference type="InterPro" id="IPR001087">
    <property type="entry name" value="GDSL"/>
</dbReference>
<dbReference type="RefSeq" id="WP_209230618.1">
    <property type="nucleotide sequence ID" value="NZ_JAGHXG010000008.1"/>
</dbReference>
<evidence type="ECO:0000259" key="5">
    <source>
        <dbReference type="PROSITE" id="PS51208"/>
    </source>
</evidence>
<evidence type="ECO:0000256" key="4">
    <source>
        <dbReference type="SAM" id="SignalP"/>
    </source>
</evidence>
<dbReference type="InterPro" id="IPR005546">
    <property type="entry name" value="Autotransporte_beta"/>
</dbReference>
<keyword evidence="3" id="KW-0378">Hydrolase</keyword>
<organism evidence="6 7">
    <name type="scientific">Xanthomonas hawaiiensis</name>
    <dbReference type="NCBI Taxonomy" id="3003247"/>
    <lineage>
        <taxon>Bacteria</taxon>
        <taxon>Pseudomonadati</taxon>
        <taxon>Pseudomonadota</taxon>
        <taxon>Gammaproteobacteria</taxon>
        <taxon>Lysobacterales</taxon>
        <taxon>Lysobacteraceae</taxon>
        <taxon>Xanthomonas</taxon>
    </lineage>
</organism>
<dbReference type="Pfam" id="PF00657">
    <property type="entry name" value="Lipase_GDSL"/>
    <property type="match status" value="1"/>
</dbReference>
<feature type="signal peptide" evidence="4">
    <location>
        <begin position="1"/>
        <end position="25"/>
    </location>
</feature>
<keyword evidence="2 4" id="KW-0732">Signal</keyword>
<comment type="caution">
    <text evidence="6">The sequence shown here is derived from an EMBL/GenBank/DDBJ whole genome shotgun (WGS) entry which is preliminary data.</text>
</comment>
<dbReference type="SUPFAM" id="SSF52266">
    <property type="entry name" value="SGNH hydrolase"/>
    <property type="match status" value="1"/>
</dbReference>
<dbReference type="Gene3D" id="3.40.50.1110">
    <property type="entry name" value="SGNH hydrolase"/>
    <property type="match status" value="1"/>
</dbReference>
<evidence type="ECO:0000256" key="3">
    <source>
        <dbReference type="ARBA" id="ARBA00022801"/>
    </source>
</evidence>
<proteinExistence type="inferred from homology"/>
<dbReference type="Proteomes" id="UP001260534">
    <property type="component" value="Unassembled WGS sequence"/>
</dbReference>
<feature type="domain" description="Autotransporter" evidence="5">
    <location>
        <begin position="336"/>
        <end position="607"/>
    </location>
</feature>
<protein>
    <submittedName>
        <fullName evidence="6">Autotransporter domain-containing protein</fullName>
    </submittedName>
</protein>
<dbReference type="InterPro" id="IPR017186">
    <property type="entry name" value="Lipase_autotranspt_EstA"/>
</dbReference>
<evidence type="ECO:0000256" key="1">
    <source>
        <dbReference type="ARBA" id="ARBA00008668"/>
    </source>
</evidence>
<dbReference type="CDD" id="cd01847">
    <property type="entry name" value="Triacylglycerol_lipase_like"/>
    <property type="match status" value="1"/>
</dbReference>
<sequence>MTSSIRPLRSLLAAAIVLAAAPAFAQSTTYSRTVFFGDSLTDAGYYRPLLPASVRAVTGQFTTNPDFVWAQYVAEYYGTNAAANGNGQIGDDYAAGNARVGVANPSALGVAPSLATQASNYLAANGGKADPNALYSVWGGANDLFAIAGGAPVQTTIGNAVTAEVGIVASLQNAGARYVMVNNLPDVGITPRFRAGGAAAMAQGTALATAYNTALFSGLKSAGLRVIPVDTFHLLQEVVANPGTYGFTNVTGTACQPQITAQSLTCNPTSYVSADAADTYVFADGVHPTGRTHELLAQYALSILEGPRTQQILTHSAQMVGRSRADQVAWHVDGRPEADGVRWWGNLRGDMQRYQHGDLYDGLAPAGLFGVDWSRGEWVFGGFGGFGRTDADFGNRGGDYTQDDSTLGGFAGWYGEHAWVNAQVSYTWLSYDVTRKVNLGPATIEHKGSPDGSNLTAALQGGYEFGEGSFRHGPVAAAIWQKVKLDGYAESNPNSSALGYSDRDVESMVGRIGWKASIDAGMVKPYLQATYDHEFKKNQEATAYLQTMSDLGEYAVPGINFDRNYASVVLGARTKMWGLESNVGIAATTGQSRAHDTSLFVNFGGSF</sequence>
<accession>A0ABU2I1M7</accession>
<dbReference type="EMBL" id="JAQMHB010000001">
    <property type="protein sequence ID" value="MDS9992050.1"/>
    <property type="molecule type" value="Genomic_DNA"/>
</dbReference>